<dbReference type="EMBL" id="MU275864">
    <property type="protein sequence ID" value="KAI0050214.1"/>
    <property type="molecule type" value="Genomic_DNA"/>
</dbReference>
<protein>
    <submittedName>
        <fullName evidence="1">Uncharacterized protein</fullName>
    </submittedName>
</protein>
<reference evidence="1" key="2">
    <citation type="journal article" date="2022" name="New Phytol.">
        <title>Evolutionary transition to the ectomycorrhizal habit in the genomes of a hyperdiverse lineage of mushroom-forming fungi.</title>
        <authorList>
            <person name="Looney B."/>
            <person name="Miyauchi S."/>
            <person name="Morin E."/>
            <person name="Drula E."/>
            <person name="Courty P.E."/>
            <person name="Kohler A."/>
            <person name="Kuo A."/>
            <person name="LaButti K."/>
            <person name="Pangilinan J."/>
            <person name="Lipzen A."/>
            <person name="Riley R."/>
            <person name="Andreopoulos W."/>
            <person name="He G."/>
            <person name="Johnson J."/>
            <person name="Nolan M."/>
            <person name="Tritt A."/>
            <person name="Barry K.W."/>
            <person name="Grigoriev I.V."/>
            <person name="Nagy L.G."/>
            <person name="Hibbett D."/>
            <person name="Henrissat B."/>
            <person name="Matheny P.B."/>
            <person name="Labbe J."/>
            <person name="Martin F.M."/>
        </authorList>
    </citation>
    <scope>NUCLEOTIDE SEQUENCE</scope>
    <source>
        <strain evidence="1">FP105234-sp</strain>
    </source>
</reference>
<reference evidence="1" key="1">
    <citation type="submission" date="2021-02" db="EMBL/GenBank/DDBJ databases">
        <authorList>
            <consortium name="DOE Joint Genome Institute"/>
            <person name="Ahrendt S."/>
            <person name="Looney B.P."/>
            <person name="Miyauchi S."/>
            <person name="Morin E."/>
            <person name="Drula E."/>
            <person name="Courty P.E."/>
            <person name="Chicoki N."/>
            <person name="Fauchery L."/>
            <person name="Kohler A."/>
            <person name="Kuo A."/>
            <person name="Labutti K."/>
            <person name="Pangilinan J."/>
            <person name="Lipzen A."/>
            <person name="Riley R."/>
            <person name="Andreopoulos W."/>
            <person name="He G."/>
            <person name="Johnson J."/>
            <person name="Barry K.W."/>
            <person name="Grigoriev I.V."/>
            <person name="Nagy L."/>
            <person name="Hibbett D."/>
            <person name="Henrissat B."/>
            <person name="Matheny P.B."/>
            <person name="Labbe J."/>
            <person name="Martin F."/>
        </authorList>
    </citation>
    <scope>NUCLEOTIDE SEQUENCE</scope>
    <source>
        <strain evidence="1">FP105234-sp</strain>
    </source>
</reference>
<gene>
    <name evidence="1" type="ORF">FA95DRAFT_662919</name>
</gene>
<accession>A0ACB8S0Y5</accession>
<organism evidence="1 2">
    <name type="scientific">Auriscalpium vulgare</name>
    <dbReference type="NCBI Taxonomy" id="40419"/>
    <lineage>
        <taxon>Eukaryota</taxon>
        <taxon>Fungi</taxon>
        <taxon>Dikarya</taxon>
        <taxon>Basidiomycota</taxon>
        <taxon>Agaricomycotina</taxon>
        <taxon>Agaricomycetes</taxon>
        <taxon>Russulales</taxon>
        <taxon>Auriscalpiaceae</taxon>
        <taxon>Auriscalpium</taxon>
    </lineage>
</organism>
<evidence type="ECO:0000313" key="1">
    <source>
        <dbReference type="EMBL" id="KAI0050214.1"/>
    </source>
</evidence>
<sequence>MRLVGGGLSGAAGGGTGGWPCDAESGYGRMDAAVGVAADAAYVAGVTVLVLVGVELEPAAEMVEGEGEAMVTVVAVAERGGPPGRRCQSVDGGWRIVPTCRCSTWTCTSTQRILKSNGTRLQRVDRHKPLQE</sequence>
<evidence type="ECO:0000313" key="2">
    <source>
        <dbReference type="Proteomes" id="UP000814033"/>
    </source>
</evidence>
<proteinExistence type="predicted"/>
<name>A0ACB8S0Y5_9AGAM</name>
<dbReference type="Proteomes" id="UP000814033">
    <property type="component" value="Unassembled WGS sequence"/>
</dbReference>
<comment type="caution">
    <text evidence="1">The sequence shown here is derived from an EMBL/GenBank/DDBJ whole genome shotgun (WGS) entry which is preliminary data.</text>
</comment>
<keyword evidence="2" id="KW-1185">Reference proteome</keyword>